<proteinExistence type="inferred from homology"/>
<sequence length="140" mass="15941">MSAKMNSIQLRLLKHLLSRSYRNSPSKRAIFDIANMKEFEKKVKGSKLPVLVDFHASWCTPCKALTPRLANIISEQRGRLRMARVDIDEFTDLALDYNVGSVPSLLVMHNGKVLNRLVGLQTSEYIRNWLAKVIKNCSPN</sequence>
<evidence type="ECO:0000256" key="3">
    <source>
        <dbReference type="ARBA" id="ARBA00022982"/>
    </source>
</evidence>
<dbReference type="InterPro" id="IPR017937">
    <property type="entry name" value="Thioredoxin_CS"/>
</dbReference>
<dbReference type="PANTHER" id="PTHR43601">
    <property type="entry name" value="THIOREDOXIN, MITOCHONDRIAL"/>
    <property type="match status" value="1"/>
</dbReference>
<keyword evidence="4" id="KW-1015">Disulfide bond</keyword>
<dbReference type="EMBL" id="CH940648">
    <property type="protein sequence ID" value="EDW60307.2"/>
    <property type="molecule type" value="Genomic_DNA"/>
</dbReference>
<evidence type="ECO:0000313" key="7">
    <source>
        <dbReference type="EMBL" id="EDW60307.2"/>
    </source>
</evidence>
<dbReference type="CDD" id="cd02947">
    <property type="entry name" value="TRX_family"/>
    <property type="match status" value="1"/>
</dbReference>
<feature type="domain" description="Thioredoxin" evidence="6">
    <location>
        <begin position="10"/>
        <end position="135"/>
    </location>
</feature>
<dbReference type="InterPro" id="IPR013766">
    <property type="entry name" value="Thioredoxin_domain"/>
</dbReference>
<keyword evidence="2" id="KW-0813">Transport</keyword>
<evidence type="ECO:0000313" key="8">
    <source>
        <dbReference type="Proteomes" id="UP000008792"/>
    </source>
</evidence>
<dbReference type="Proteomes" id="UP000008792">
    <property type="component" value="Unassembled WGS sequence"/>
</dbReference>
<dbReference type="InterPro" id="IPR036249">
    <property type="entry name" value="Thioredoxin-like_sf"/>
</dbReference>
<dbReference type="PROSITE" id="PS00194">
    <property type="entry name" value="THIOREDOXIN_1"/>
    <property type="match status" value="1"/>
</dbReference>
<dbReference type="eggNOG" id="KOG0910">
    <property type="taxonomic scope" value="Eukaryota"/>
</dbReference>
<protein>
    <recommendedName>
        <fullName evidence="6">Thioredoxin domain-containing protein</fullName>
    </recommendedName>
</protein>
<accession>B4LPY4</accession>
<reference evidence="7 8" key="1">
    <citation type="journal article" date="2007" name="Nature">
        <title>Evolution of genes and genomes on the Drosophila phylogeny.</title>
        <authorList>
            <consortium name="Drosophila 12 Genomes Consortium"/>
            <person name="Clark A.G."/>
            <person name="Eisen M.B."/>
            <person name="Smith D.R."/>
            <person name="Bergman C.M."/>
            <person name="Oliver B."/>
            <person name="Markow T.A."/>
            <person name="Kaufman T.C."/>
            <person name="Kellis M."/>
            <person name="Gelbart W."/>
            <person name="Iyer V.N."/>
            <person name="Pollard D.A."/>
            <person name="Sackton T.B."/>
            <person name="Larracuente A.M."/>
            <person name="Singh N.D."/>
            <person name="Abad J.P."/>
            <person name="Abt D.N."/>
            <person name="Adryan B."/>
            <person name="Aguade M."/>
            <person name="Akashi H."/>
            <person name="Anderson W.W."/>
            <person name="Aquadro C.F."/>
            <person name="Ardell D.H."/>
            <person name="Arguello R."/>
            <person name="Artieri C.G."/>
            <person name="Barbash D.A."/>
            <person name="Barker D."/>
            <person name="Barsanti P."/>
            <person name="Batterham P."/>
            <person name="Batzoglou S."/>
            <person name="Begun D."/>
            <person name="Bhutkar A."/>
            <person name="Blanco E."/>
            <person name="Bosak S.A."/>
            <person name="Bradley R.K."/>
            <person name="Brand A.D."/>
            <person name="Brent M.R."/>
            <person name="Brooks A.N."/>
            <person name="Brown R.H."/>
            <person name="Butlin R.K."/>
            <person name="Caggese C."/>
            <person name="Calvi B.R."/>
            <person name="Bernardo de Carvalho A."/>
            <person name="Caspi A."/>
            <person name="Castrezana S."/>
            <person name="Celniker S.E."/>
            <person name="Chang J.L."/>
            <person name="Chapple C."/>
            <person name="Chatterji S."/>
            <person name="Chinwalla A."/>
            <person name="Civetta A."/>
            <person name="Clifton S.W."/>
            <person name="Comeron J.M."/>
            <person name="Costello J.C."/>
            <person name="Coyne J.A."/>
            <person name="Daub J."/>
            <person name="David R.G."/>
            <person name="Delcher A.L."/>
            <person name="Delehaunty K."/>
            <person name="Do C.B."/>
            <person name="Ebling H."/>
            <person name="Edwards K."/>
            <person name="Eickbush T."/>
            <person name="Evans J.D."/>
            <person name="Filipski A."/>
            <person name="Findeiss S."/>
            <person name="Freyhult E."/>
            <person name="Fulton L."/>
            <person name="Fulton R."/>
            <person name="Garcia A.C."/>
            <person name="Gardiner A."/>
            <person name="Garfield D.A."/>
            <person name="Garvin B.E."/>
            <person name="Gibson G."/>
            <person name="Gilbert D."/>
            <person name="Gnerre S."/>
            <person name="Godfrey J."/>
            <person name="Good R."/>
            <person name="Gotea V."/>
            <person name="Gravely B."/>
            <person name="Greenberg A.J."/>
            <person name="Griffiths-Jones S."/>
            <person name="Gross S."/>
            <person name="Guigo R."/>
            <person name="Gustafson E.A."/>
            <person name="Haerty W."/>
            <person name="Hahn M.W."/>
            <person name="Halligan D.L."/>
            <person name="Halpern A.L."/>
            <person name="Halter G.M."/>
            <person name="Han M.V."/>
            <person name="Heger A."/>
            <person name="Hillier L."/>
            <person name="Hinrichs A.S."/>
            <person name="Holmes I."/>
            <person name="Hoskins R.A."/>
            <person name="Hubisz M.J."/>
            <person name="Hultmark D."/>
            <person name="Huntley M.A."/>
            <person name="Jaffe D.B."/>
            <person name="Jagadeeshan S."/>
            <person name="Jeck W.R."/>
            <person name="Johnson J."/>
            <person name="Jones C.D."/>
            <person name="Jordan W.C."/>
            <person name="Karpen G.H."/>
            <person name="Kataoka E."/>
            <person name="Keightley P.D."/>
            <person name="Kheradpour P."/>
            <person name="Kirkness E.F."/>
            <person name="Koerich L.B."/>
            <person name="Kristiansen K."/>
            <person name="Kudrna D."/>
            <person name="Kulathinal R.J."/>
            <person name="Kumar S."/>
            <person name="Kwok R."/>
            <person name="Lander E."/>
            <person name="Langley C.H."/>
            <person name="Lapoint R."/>
            <person name="Lazzaro B.P."/>
            <person name="Lee S.J."/>
            <person name="Levesque L."/>
            <person name="Li R."/>
            <person name="Lin C.F."/>
            <person name="Lin M.F."/>
            <person name="Lindblad-Toh K."/>
            <person name="Llopart A."/>
            <person name="Long M."/>
            <person name="Low L."/>
            <person name="Lozovsky E."/>
            <person name="Lu J."/>
            <person name="Luo M."/>
            <person name="Machado C.A."/>
            <person name="Makalowski W."/>
            <person name="Marzo M."/>
            <person name="Matsuda M."/>
            <person name="Matzkin L."/>
            <person name="McAllister B."/>
            <person name="McBride C.S."/>
            <person name="McKernan B."/>
            <person name="McKernan K."/>
            <person name="Mendez-Lago M."/>
            <person name="Minx P."/>
            <person name="Mollenhauer M.U."/>
            <person name="Montooth K."/>
            <person name="Mount S.M."/>
            <person name="Mu X."/>
            <person name="Myers E."/>
            <person name="Negre B."/>
            <person name="Newfeld S."/>
            <person name="Nielsen R."/>
            <person name="Noor M.A."/>
            <person name="O'Grady P."/>
            <person name="Pachter L."/>
            <person name="Papaceit M."/>
            <person name="Parisi M.J."/>
            <person name="Parisi M."/>
            <person name="Parts L."/>
            <person name="Pedersen J.S."/>
            <person name="Pesole G."/>
            <person name="Phillippy A.M."/>
            <person name="Ponting C.P."/>
            <person name="Pop M."/>
            <person name="Porcelli D."/>
            <person name="Powell J.R."/>
            <person name="Prohaska S."/>
            <person name="Pruitt K."/>
            <person name="Puig M."/>
            <person name="Quesneville H."/>
            <person name="Ram K.R."/>
            <person name="Rand D."/>
            <person name="Rasmussen M.D."/>
            <person name="Reed L.K."/>
            <person name="Reenan R."/>
            <person name="Reily A."/>
            <person name="Remington K.A."/>
            <person name="Rieger T.T."/>
            <person name="Ritchie M.G."/>
            <person name="Robin C."/>
            <person name="Rogers Y.H."/>
            <person name="Rohde C."/>
            <person name="Rozas J."/>
            <person name="Rubenfield M.J."/>
            <person name="Ruiz A."/>
            <person name="Russo S."/>
            <person name="Salzberg S.L."/>
            <person name="Sanchez-Gracia A."/>
            <person name="Saranga D.J."/>
            <person name="Sato H."/>
            <person name="Schaeffer S.W."/>
            <person name="Schatz M.C."/>
            <person name="Schlenke T."/>
            <person name="Schwartz R."/>
            <person name="Segarra C."/>
            <person name="Singh R.S."/>
            <person name="Sirot L."/>
            <person name="Sirota M."/>
            <person name="Sisneros N.B."/>
            <person name="Smith C.D."/>
            <person name="Smith T.F."/>
            <person name="Spieth J."/>
            <person name="Stage D.E."/>
            <person name="Stark A."/>
            <person name="Stephan W."/>
            <person name="Strausberg R.L."/>
            <person name="Strempel S."/>
            <person name="Sturgill D."/>
            <person name="Sutton G."/>
            <person name="Sutton G.G."/>
            <person name="Tao W."/>
            <person name="Teichmann S."/>
            <person name="Tobari Y.N."/>
            <person name="Tomimura Y."/>
            <person name="Tsolas J.M."/>
            <person name="Valente V.L."/>
            <person name="Venter E."/>
            <person name="Venter J.C."/>
            <person name="Vicario S."/>
            <person name="Vieira F.G."/>
            <person name="Vilella A.J."/>
            <person name="Villasante A."/>
            <person name="Walenz B."/>
            <person name="Wang J."/>
            <person name="Wasserman M."/>
            <person name="Watts T."/>
            <person name="Wilson D."/>
            <person name="Wilson R.K."/>
            <person name="Wing R.A."/>
            <person name="Wolfner M.F."/>
            <person name="Wong A."/>
            <person name="Wong G.K."/>
            <person name="Wu C.I."/>
            <person name="Wu G."/>
            <person name="Yamamoto D."/>
            <person name="Yang H.P."/>
            <person name="Yang S.P."/>
            <person name="Yorke J.A."/>
            <person name="Yoshida K."/>
            <person name="Zdobnov E."/>
            <person name="Zhang P."/>
            <person name="Zhang Y."/>
            <person name="Zimin A.V."/>
            <person name="Baldwin J."/>
            <person name="Abdouelleil A."/>
            <person name="Abdulkadir J."/>
            <person name="Abebe A."/>
            <person name="Abera B."/>
            <person name="Abreu J."/>
            <person name="Acer S.C."/>
            <person name="Aftuck L."/>
            <person name="Alexander A."/>
            <person name="An P."/>
            <person name="Anderson E."/>
            <person name="Anderson S."/>
            <person name="Arachi H."/>
            <person name="Azer M."/>
            <person name="Bachantsang P."/>
            <person name="Barry A."/>
            <person name="Bayul T."/>
            <person name="Berlin A."/>
            <person name="Bessette D."/>
            <person name="Bloom T."/>
            <person name="Blye J."/>
            <person name="Boguslavskiy L."/>
            <person name="Bonnet C."/>
            <person name="Boukhgalter B."/>
            <person name="Bourzgui I."/>
            <person name="Brown A."/>
            <person name="Cahill P."/>
            <person name="Channer S."/>
            <person name="Cheshatsang Y."/>
            <person name="Chuda L."/>
            <person name="Citroen M."/>
            <person name="Collymore A."/>
            <person name="Cooke P."/>
            <person name="Costello M."/>
            <person name="D'Aco K."/>
            <person name="Daza R."/>
            <person name="De Haan G."/>
            <person name="DeGray S."/>
            <person name="DeMaso C."/>
            <person name="Dhargay N."/>
            <person name="Dooley K."/>
            <person name="Dooley E."/>
            <person name="Doricent M."/>
            <person name="Dorje P."/>
            <person name="Dorjee K."/>
            <person name="Dupes A."/>
            <person name="Elong R."/>
            <person name="Falk J."/>
            <person name="Farina A."/>
            <person name="Faro S."/>
            <person name="Ferguson D."/>
            <person name="Fisher S."/>
            <person name="Foley C.D."/>
            <person name="Franke A."/>
            <person name="Friedrich D."/>
            <person name="Gadbois L."/>
            <person name="Gearin G."/>
            <person name="Gearin C.R."/>
            <person name="Giannoukos G."/>
            <person name="Goode T."/>
            <person name="Graham J."/>
            <person name="Grandbois E."/>
            <person name="Grewal S."/>
            <person name="Gyaltsen K."/>
            <person name="Hafez N."/>
            <person name="Hagos B."/>
            <person name="Hall J."/>
            <person name="Henson C."/>
            <person name="Hollinger A."/>
            <person name="Honan T."/>
            <person name="Huard M.D."/>
            <person name="Hughes L."/>
            <person name="Hurhula B."/>
            <person name="Husby M.E."/>
            <person name="Kamat A."/>
            <person name="Kanga B."/>
            <person name="Kashin S."/>
            <person name="Khazanovich D."/>
            <person name="Kisner P."/>
            <person name="Lance K."/>
            <person name="Lara M."/>
            <person name="Lee W."/>
            <person name="Lennon N."/>
            <person name="Letendre F."/>
            <person name="LeVine R."/>
            <person name="Lipovsky A."/>
            <person name="Liu X."/>
            <person name="Liu J."/>
            <person name="Liu S."/>
            <person name="Lokyitsang T."/>
            <person name="Lokyitsang Y."/>
            <person name="Lubonja R."/>
            <person name="Lui A."/>
            <person name="MacDonald P."/>
            <person name="Magnisalis V."/>
            <person name="Maru K."/>
            <person name="Matthews C."/>
            <person name="McCusker W."/>
            <person name="McDonough S."/>
            <person name="Mehta T."/>
            <person name="Meldrim J."/>
            <person name="Meneus L."/>
            <person name="Mihai O."/>
            <person name="Mihalev A."/>
            <person name="Mihova T."/>
            <person name="Mittelman R."/>
            <person name="Mlenga V."/>
            <person name="Montmayeur A."/>
            <person name="Mulrain L."/>
            <person name="Navidi A."/>
            <person name="Naylor J."/>
            <person name="Negash T."/>
            <person name="Nguyen T."/>
            <person name="Nguyen N."/>
            <person name="Nicol R."/>
            <person name="Norbu C."/>
            <person name="Norbu N."/>
            <person name="Novod N."/>
            <person name="O'Neill B."/>
            <person name="Osman S."/>
            <person name="Markiewicz E."/>
            <person name="Oyono O.L."/>
            <person name="Patti C."/>
            <person name="Phunkhang P."/>
            <person name="Pierre F."/>
            <person name="Priest M."/>
            <person name="Raghuraman S."/>
            <person name="Rege F."/>
            <person name="Reyes R."/>
            <person name="Rise C."/>
            <person name="Rogov P."/>
            <person name="Ross K."/>
            <person name="Ryan E."/>
            <person name="Settipalli S."/>
            <person name="Shea T."/>
            <person name="Sherpa N."/>
            <person name="Shi L."/>
            <person name="Shih D."/>
            <person name="Sparrow T."/>
            <person name="Spaulding J."/>
            <person name="Stalker J."/>
            <person name="Stange-Thomann N."/>
            <person name="Stavropoulos S."/>
            <person name="Stone C."/>
            <person name="Strader C."/>
            <person name="Tesfaye S."/>
            <person name="Thomson T."/>
            <person name="Thoulutsang Y."/>
            <person name="Thoulutsang D."/>
            <person name="Topham K."/>
            <person name="Topping I."/>
            <person name="Tsamla T."/>
            <person name="Vassiliev H."/>
            <person name="Vo A."/>
            <person name="Wangchuk T."/>
            <person name="Wangdi T."/>
            <person name="Weiand M."/>
            <person name="Wilkinson J."/>
            <person name="Wilson A."/>
            <person name="Yadav S."/>
            <person name="Young G."/>
            <person name="Yu Q."/>
            <person name="Zembek L."/>
            <person name="Zhong D."/>
            <person name="Zimmer A."/>
            <person name="Zwirko Z."/>
            <person name="Jaffe D.B."/>
            <person name="Alvarez P."/>
            <person name="Brockman W."/>
            <person name="Butler J."/>
            <person name="Chin C."/>
            <person name="Gnerre S."/>
            <person name="Grabherr M."/>
            <person name="Kleber M."/>
            <person name="Mauceli E."/>
            <person name="MacCallum I."/>
        </authorList>
    </citation>
    <scope>NUCLEOTIDE SEQUENCE [LARGE SCALE GENOMIC DNA]</scope>
    <source>
        <strain evidence="8">Tucson 15010-1051.87</strain>
    </source>
</reference>
<dbReference type="FunCoup" id="B4LPY4">
    <property type="interactions" value="699"/>
</dbReference>
<comment type="similarity">
    <text evidence="1">Belongs to the thioredoxin family.</text>
</comment>
<dbReference type="FunFam" id="3.40.30.10:FF:000001">
    <property type="entry name" value="Thioredoxin"/>
    <property type="match status" value="1"/>
</dbReference>
<evidence type="ECO:0000259" key="6">
    <source>
        <dbReference type="PROSITE" id="PS51352"/>
    </source>
</evidence>
<dbReference type="GO" id="GO:0005739">
    <property type="term" value="C:mitochondrion"/>
    <property type="evidence" value="ECO:0007669"/>
    <property type="project" value="TreeGrafter"/>
</dbReference>
<keyword evidence="5" id="KW-0676">Redox-active center</keyword>
<dbReference type="PANTHER" id="PTHR43601:SF3">
    <property type="entry name" value="THIOREDOXIN, MITOCHONDRIAL"/>
    <property type="match status" value="1"/>
</dbReference>
<dbReference type="Gene3D" id="3.40.30.10">
    <property type="entry name" value="Glutaredoxin"/>
    <property type="match status" value="1"/>
</dbReference>
<evidence type="ECO:0000256" key="2">
    <source>
        <dbReference type="ARBA" id="ARBA00022448"/>
    </source>
</evidence>
<gene>
    <name evidence="7" type="primary">Dvir\GJ20933</name>
    <name evidence="7" type="ORF">Dvir_GJ20933</name>
</gene>
<keyword evidence="8" id="KW-1185">Reference proteome</keyword>
<organism evidence="7 8">
    <name type="scientific">Drosophila virilis</name>
    <name type="common">Fruit fly</name>
    <dbReference type="NCBI Taxonomy" id="7244"/>
    <lineage>
        <taxon>Eukaryota</taxon>
        <taxon>Metazoa</taxon>
        <taxon>Ecdysozoa</taxon>
        <taxon>Arthropoda</taxon>
        <taxon>Hexapoda</taxon>
        <taxon>Insecta</taxon>
        <taxon>Pterygota</taxon>
        <taxon>Neoptera</taxon>
        <taxon>Endopterygota</taxon>
        <taxon>Diptera</taxon>
        <taxon>Brachycera</taxon>
        <taxon>Muscomorpha</taxon>
        <taxon>Ephydroidea</taxon>
        <taxon>Drosophilidae</taxon>
        <taxon>Drosophila</taxon>
    </lineage>
</organism>
<dbReference type="HOGENOM" id="CLU_090389_10_3_1"/>
<name>B4LPY4_DROVI</name>
<evidence type="ECO:0000256" key="5">
    <source>
        <dbReference type="ARBA" id="ARBA00023284"/>
    </source>
</evidence>
<dbReference type="KEGG" id="dvi:6624896"/>
<dbReference type="GO" id="GO:0045454">
    <property type="term" value="P:cell redox homeostasis"/>
    <property type="evidence" value="ECO:0007669"/>
    <property type="project" value="TreeGrafter"/>
</dbReference>
<dbReference type="STRING" id="7244.B4LPY4"/>
<dbReference type="AlphaFoldDB" id="B4LPY4"/>
<dbReference type="SUPFAM" id="SSF52833">
    <property type="entry name" value="Thioredoxin-like"/>
    <property type="match status" value="1"/>
</dbReference>
<keyword evidence="3" id="KW-0249">Electron transport</keyword>
<evidence type="ECO:0000256" key="1">
    <source>
        <dbReference type="ARBA" id="ARBA00008987"/>
    </source>
</evidence>
<evidence type="ECO:0000256" key="4">
    <source>
        <dbReference type="ARBA" id="ARBA00023157"/>
    </source>
</evidence>
<dbReference type="PROSITE" id="PS51352">
    <property type="entry name" value="THIOREDOXIN_2"/>
    <property type="match status" value="1"/>
</dbReference>
<dbReference type="Pfam" id="PF00085">
    <property type="entry name" value="Thioredoxin"/>
    <property type="match status" value="1"/>
</dbReference>
<dbReference type="InParanoid" id="B4LPY4"/>
<dbReference type="OrthoDB" id="19690at2759"/>